<feature type="domain" description="Zn(2)-C6 fungal-type" evidence="6">
    <location>
        <begin position="79"/>
        <end position="109"/>
    </location>
</feature>
<accession>G0RVM8</accession>
<keyword evidence="3" id="KW-0805">Transcription regulation</keyword>
<dbReference type="InterPro" id="IPR050815">
    <property type="entry name" value="TF_fung"/>
</dbReference>
<reference evidence="7 8" key="1">
    <citation type="journal article" date="2008" name="Nat. Biotechnol.">
        <title>Genome sequencing and analysis of the biomass-degrading fungus Trichoderma reesei (syn. Hypocrea jecorina).</title>
        <authorList>
            <person name="Martinez D."/>
            <person name="Berka R.M."/>
            <person name="Henrissat B."/>
            <person name="Saloheimo M."/>
            <person name="Arvas M."/>
            <person name="Baker S.E."/>
            <person name="Chapman J."/>
            <person name="Chertkov O."/>
            <person name="Coutinho P.M."/>
            <person name="Cullen D."/>
            <person name="Danchin E.G."/>
            <person name="Grigoriev I.V."/>
            <person name="Harris P."/>
            <person name="Jackson M."/>
            <person name="Kubicek C.P."/>
            <person name="Han C.S."/>
            <person name="Ho I."/>
            <person name="Larrondo L.F."/>
            <person name="de Leon A.L."/>
            <person name="Magnuson J.K."/>
            <person name="Merino S."/>
            <person name="Misra M."/>
            <person name="Nelson B."/>
            <person name="Putnam N."/>
            <person name="Robbertse B."/>
            <person name="Salamov A.A."/>
            <person name="Schmoll M."/>
            <person name="Terry A."/>
            <person name="Thayer N."/>
            <person name="Westerholm-Parvinen A."/>
            <person name="Schoch C.L."/>
            <person name="Yao J."/>
            <person name="Barabote R."/>
            <person name="Nelson M.A."/>
            <person name="Detter C."/>
            <person name="Bruce D."/>
            <person name="Kuske C.R."/>
            <person name="Xie G."/>
            <person name="Richardson P."/>
            <person name="Rokhsar D.S."/>
            <person name="Lucas S.M."/>
            <person name="Rubin E.M."/>
            <person name="Dunn-Coleman N."/>
            <person name="Ward M."/>
            <person name="Brettin T.S."/>
        </authorList>
    </citation>
    <scope>NUCLEOTIDE SEQUENCE [LARGE SCALE GENOMIC DNA]</scope>
    <source>
        <strain evidence="7 8">QM6a</strain>
    </source>
</reference>
<gene>
    <name evidence="7" type="ORF">TRIREDRAFT_111873</name>
</gene>
<dbReference type="GO" id="GO:0000981">
    <property type="term" value="F:DNA-binding transcription factor activity, RNA polymerase II-specific"/>
    <property type="evidence" value="ECO:0007669"/>
    <property type="project" value="InterPro"/>
</dbReference>
<dbReference type="PANTHER" id="PTHR47338:SF20">
    <property type="entry name" value="ZN(II)2CYS6 TRANSCRIPTION FACTOR (EUROFUNG)"/>
    <property type="match status" value="1"/>
</dbReference>
<keyword evidence="5" id="KW-0539">Nucleus</keyword>
<dbReference type="GeneID" id="18482426"/>
<dbReference type="Gene3D" id="4.10.240.10">
    <property type="entry name" value="Zn(2)-C6 fungal-type DNA-binding domain"/>
    <property type="match status" value="1"/>
</dbReference>
<comment type="subcellular location">
    <subcellularLocation>
        <location evidence="1">Nucleus</location>
    </subcellularLocation>
</comment>
<dbReference type="PANTHER" id="PTHR47338">
    <property type="entry name" value="ZN(II)2CYS6 TRANSCRIPTION FACTOR (EUROFUNG)-RELATED"/>
    <property type="match status" value="1"/>
</dbReference>
<keyword evidence="2" id="KW-0479">Metal-binding</keyword>
<dbReference type="SMART" id="SM00066">
    <property type="entry name" value="GAL4"/>
    <property type="match status" value="1"/>
</dbReference>
<dbReference type="HOGENOM" id="CLU_023880_2_0_1"/>
<keyword evidence="8" id="KW-1185">Reference proteome</keyword>
<dbReference type="VEuPathDB" id="FungiDB:TRIREDRAFT_111873"/>
<dbReference type="RefSeq" id="XP_006969296.1">
    <property type="nucleotide sequence ID" value="XM_006969234.1"/>
</dbReference>
<dbReference type="PROSITE" id="PS00463">
    <property type="entry name" value="ZN2_CY6_FUNGAL_1"/>
    <property type="match status" value="1"/>
</dbReference>
<dbReference type="GO" id="GO:0008270">
    <property type="term" value="F:zinc ion binding"/>
    <property type="evidence" value="ECO:0007669"/>
    <property type="project" value="InterPro"/>
</dbReference>
<dbReference type="EMBL" id="GL985085">
    <property type="protein sequence ID" value="EGR44695.1"/>
    <property type="molecule type" value="Genomic_DNA"/>
</dbReference>
<keyword evidence="4" id="KW-0804">Transcription</keyword>
<sequence>MSACVGICPQPFITNAYASKAIYFFAFASSAQGIVLFTLDSRHICALSITKLTISRLITANSSMRLGDTRQKPAYSRKACLRCRRSKRKCDRVLPKCLLCTRRKDECQYETITLTSSSAGPSVGIKPISPLNDGLSCDHIRAAVVERLSGLKPSDVETAYSRNIRPWFPIIAESKLVTQLPNSWDDKALDFTLLSLSIVLFSTAPNPKGCGDANKFGIMDLYLSVKSWIALVEGLGMNSMELVQARLVIVAFEVFHGFYPAAYISIGAVVRAAETLKTGRDLEAPSYKPRTEQERVEELTTWAAIKILDRYIAAECGETPPVTRRIYNKDPDLPYSELPFAVCPVLLSAPLSPQRQFLRLYEATNLLDKVHLAFYEPTPRMSFNLEEGALLVRTLSSLKTVILEEAQDGSRIYSSGLHVCNIGLLLIHGTCDKAKALNYNIKEEWMTAALPMTTVIEDIYDMVHSFVVDEDDLDRIPPFVNFLLYKAASIVTVRLRDQLNFEKNTQMLKSLRVFLDRLNTRWLTAALLDEDTTPRIFKALERV</sequence>
<name>G0RVM8_HYPJQ</name>
<dbReference type="Pfam" id="PF00172">
    <property type="entry name" value="Zn_clus"/>
    <property type="match status" value="1"/>
</dbReference>
<evidence type="ECO:0000256" key="3">
    <source>
        <dbReference type="ARBA" id="ARBA00023015"/>
    </source>
</evidence>
<proteinExistence type="predicted"/>
<dbReference type="CDD" id="cd00067">
    <property type="entry name" value="GAL4"/>
    <property type="match status" value="1"/>
</dbReference>
<evidence type="ECO:0000256" key="2">
    <source>
        <dbReference type="ARBA" id="ARBA00022723"/>
    </source>
</evidence>
<evidence type="ECO:0000313" key="8">
    <source>
        <dbReference type="Proteomes" id="UP000008984"/>
    </source>
</evidence>
<dbReference type="STRING" id="431241.G0RVM8"/>
<dbReference type="SUPFAM" id="SSF57701">
    <property type="entry name" value="Zn2/Cys6 DNA-binding domain"/>
    <property type="match status" value="1"/>
</dbReference>
<dbReference type="KEGG" id="tre:TRIREDRAFT_111873"/>
<evidence type="ECO:0000259" key="6">
    <source>
        <dbReference type="PROSITE" id="PS50048"/>
    </source>
</evidence>
<dbReference type="AlphaFoldDB" id="G0RVM8"/>
<evidence type="ECO:0000256" key="5">
    <source>
        <dbReference type="ARBA" id="ARBA00023242"/>
    </source>
</evidence>
<dbReference type="CDD" id="cd12148">
    <property type="entry name" value="fungal_TF_MHR"/>
    <property type="match status" value="1"/>
</dbReference>
<organism evidence="8">
    <name type="scientific">Hypocrea jecorina (strain QM6a)</name>
    <name type="common">Trichoderma reesei</name>
    <dbReference type="NCBI Taxonomy" id="431241"/>
    <lineage>
        <taxon>Eukaryota</taxon>
        <taxon>Fungi</taxon>
        <taxon>Dikarya</taxon>
        <taxon>Ascomycota</taxon>
        <taxon>Pezizomycotina</taxon>
        <taxon>Sordariomycetes</taxon>
        <taxon>Hypocreomycetidae</taxon>
        <taxon>Hypocreales</taxon>
        <taxon>Hypocreaceae</taxon>
        <taxon>Trichoderma</taxon>
    </lineage>
</organism>
<evidence type="ECO:0000313" key="7">
    <source>
        <dbReference type="EMBL" id="EGR44695.1"/>
    </source>
</evidence>
<evidence type="ECO:0000256" key="4">
    <source>
        <dbReference type="ARBA" id="ARBA00023163"/>
    </source>
</evidence>
<evidence type="ECO:0000256" key="1">
    <source>
        <dbReference type="ARBA" id="ARBA00004123"/>
    </source>
</evidence>
<dbReference type="GO" id="GO:0005634">
    <property type="term" value="C:nucleus"/>
    <property type="evidence" value="ECO:0007669"/>
    <property type="project" value="UniProtKB-SubCell"/>
</dbReference>
<dbReference type="InterPro" id="IPR001138">
    <property type="entry name" value="Zn2Cys6_DnaBD"/>
</dbReference>
<dbReference type="PROSITE" id="PS50048">
    <property type="entry name" value="ZN2_CY6_FUNGAL_2"/>
    <property type="match status" value="1"/>
</dbReference>
<dbReference type="OrthoDB" id="270167at2759"/>
<protein>
    <submittedName>
        <fullName evidence="7">Predicted protein</fullName>
    </submittedName>
</protein>
<dbReference type="InterPro" id="IPR036864">
    <property type="entry name" value="Zn2-C6_fun-type_DNA-bd_sf"/>
</dbReference>
<dbReference type="eggNOG" id="ENOG502SIXG">
    <property type="taxonomic scope" value="Eukaryota"/>
</dbReference>
<dbReference type="Proteomes" id="UP000008984">
    <property type="component" value="Unassembled WGS sequence"/>
</dbReference>